<dbReference type="PANTHER" id="PTHR37422:SF17">
    <property type="entry name" value="O-ANTIGEN LIGASE"/>
    <property type="match status" value="1"/>
</dbReference>
<accession>A0A0G0TSH7</accession>
<reference evidence="7 8" key="1">
    <citation type="journal article" date="2015" name="Nature">
        <title>rRNA introns, odd ribosomes, and small enigmatic genomes across a large radiation of phyla.</title>
        <authorList>
            <person name="Brown C.T."/>
            <person name="Hug L.A."/>
            <person name="Thomas B.C."/>
            <person name="Sharon I."/>
            <person name="Castelle C.J."/>
            <person name="Singh A."/>
            <person name="Wilkins M.J."/>
            <person name="Williams K.H."/>
            <person name="Banfield J.F."/>
        </authorList>
    </citation>
    <scope>NUCLEOTIDE SEQUENCE [LARGE SCALE GENOMIC DNA]</scope>
</reference>
<keyword evidence="7" id="KW-0436">Ligase</keyword>
<evidence type="ECO:0000256" key="4">
    <source>
        <dbReference type="ARBA" id="ARBA00023136"/>
    </source>
</evidence>
<feature type="transmembrane region" description="Helical" evidence="5">
    <location>
        <begin position="7"/>
        <end position="26"/>
    </location>
</feature>
<dbReference type="GO" id="GO:0016874">
    <property type="term" value="F:ligase activity"/>
    <property type="evidence" value="ECO:0007669"/>
    <property type="project" value="UniProtKB-KW"/>
</dbReference>
<feature type="transmembrane region" description="Helical" evidence="5">
    <location>
        <begin position="125"/>
        <end position="146"/>
    </location>
</feature>
<sequence length="440" mass="51004">MLDKLERYLFYIFLFSIPLQTRKIFYYPGWRYNEWLSMSVYLSDIILCLLLIVAIYLWAKNNYRFYPKIDKPSYVLFGLVVIGALSIFKSLDRGVAIFQLIKLIEFIGLYFYIKNYATSRFNFSRGLVAIVAGGLLQSIIAIAQFLKQGDLGLRYLGESPLGLYMNGVAIFTNTVGERIIRAYGTTPHPNVLAIFLFLAIYCLYNYWSYRDTAKNGMNYILFTIHSILLLGLLLTFSRTIIFFWALGFVLRGGLLAFKTNFRELFWAKSENKIKLKLILASTLLVILMVSVLYWPSVLSRITMSYEEEAVQMRLFYAEESLSSDINIVGYGLGNFVPWLMYESPHLPSYYYQPVHNIYLLAYNEVGLIGCILFIAFLVLIIGEYVLDTRFKKMYHYSFIILFGSLLLIGLFDHFFWTLQQGRLVFWLVAGLISSKKLIMG</sequence>
<evidence type="ECO:0000313" key="7">
    <source>
        <dbReference type="EMBL" id="KKR40812.1"/>
    </source>
</evidence>
<dbReference type="InterPro" id="IPR051533">
    <property type="entry name" value="WaaL-like"/>
</dbReference>
<evidence type="ECO:0000313" key="8">
    <source>
        <dbReference type="Proteomes" id="UP000034072"/>
    </source>
</evidence>
<feature type="transmembrane region" description="Helical" evidence="5">
    <location>
        <begin position="71"/>
        <end position="88"/>
    </location>
</feature>
<dbReference type="Pfam" id="PF04932">
    <property type="entry name" value="Wzy_C"/>
    <property type="match status" value="1"/>
</dbReference>
<evidence type="ECO:0000256" key="5">
    <source>
        <dbReference type="SAM" id="Phobius"/>
    </source>
</evidence>
<feature type="domain" description="O-antigen ligase-related" evidence="6">
    <location>
        <begin position="227"/>
        <end position="374"/>
    </location>
</feature>
<evidence type="ECO:0000256" key="3">
    <source>
        <dbReference type="ARBA" id="ARBA00022989"/>
    </source>
</evidence>
<evidence type="ECO:0000256" key="2">
    <source>
        <dbReference type="ARBA" id="ARBA00022692"/>
    </source>
</evidence>
<feature type="transmembrane region" description="Helical" evidence="5">
    <location>
        <begin position="277"/>
        <end position="295"/>
    </location>
</feature>
<dbReference type="PANTHER" id="PTHR37422">
    <property type="entry name" value="TEICHURONIC ACID BIOSYNTHESIS PROTEIN TUAE"/>
    <property type="match status" value="1"/>
</dbReference>
<feature type="transmembrane region" description="Helical" evidence="5">
    <location>
        <begin position="393"/>
        <end position="411"/>
    </location>
</feature>
<feature type="transmembrane region" description="Helical" evidence="5">
    <location>
        <begin position="240"/>
        <end position="257"/>
    </location>
</feature>
<keyword evidence="2 5" id="KW-0812">Transmembrane</keyword>
<dbReference type="EMBL" id="LBXZ01000004">
    <property type="protein sequence ID" value="KKR40812.1"/>
    <property type="molecule type" value="Genomic_DNA"/>
</dbReference>
<dbReference type="InterPro" id="IPR007016">
    <property type="entry name" value="O-antigen_ligase-rel_domated"/>
</dbReference>
<gene>
    <name evidence="7" type="ORF">UT75_C0004G0023</name>
</gene>
<feature type="transmembrane region" description="Helical" evidence="5">
    <location>
        <begin position="365"/>
        <end position="386"/>
    </location>
</feature>
<organism evidence="7 8">
    <name type="scientific">Candidatus Yanofskybacteria bacterium GW2011_GWE2_40_11</name>
    <dbReference type="NCBI Taxonomy" id="1619033"/>
    <lineage>
        <taxon>Bacteria</taxon>
        <taxon>Candidatus Yanofskyibacteriota</taxon>
    </lineage>
</organism>
<keyword evidence="4 5" id="KW-0472">Membrane</keyword>
<evidence type="ECO:0000256" key="1">
    <source>
        <dbReference type="ARBA" id="ARBA00004141"/>
    </source>
</evidence>
<feature type="transmembrane region" description="Helical" evidence="5">
    <location>
        <begin position="191"/>
        <end position="209"/>
    </location>
</feature>
<keyword evidence="3 5" id="KW-1133">Transmembrane helix</keyword>
<evidence type="ECO:0000259" key="6">
    <source>
        <dbReference type="Pfam" id="PF04932"/>
    </source>
</evidence>
<dbReference type="AlphaFoldDB" id="A0A0G0TSH7"/>
<name>A0A0G0TSH7_9BACT</name>
<proteinExistence type="predicted"/>
<feature type="transmembrane region" description="Helical" evidence="5">
    <location>
        <begin position="94"/>
        <end position="113"/>
    </location>
</feature>
<protein>
    <submittedName>
        <fullName evidence="7">O-antigen ligase-related protein</fullName>
    </submittedName>
</protein>
<comment type="caution">
    <text evidence="7">The sequence shown here is derived from an EMBL/GenBank/DDBJ whole genome shotgun (WGS) entry which is preliminary data.</text>
</comment>
<dbReference type="GO" id="GO:0016020">
    <property type="term" value="C:membrane"/>
    <property type="evidence" value="ECO:0007669"/>
    <property type="project" value="UniProtKB-SubCell"/>
</dbReference>
<dbReference type="Proteomes" id="UP000034072">
    <property type="component" value="Unassembled WGS sequence"/>
</dbReference>
<feature type="transmembrane region" description="Helical" evidence="5">
    <location>
        <begin position="216"/>
        <end position="234"/>
    </location>
</feature>
<feature type="transmembrane region" description="Helical" evidence="5">
    <location>
        <begin position="38"/>
        <end position="59"/>
    </location>
</feature>
<comment type="subcellular location">
    <subcellularLocation>
        <location evidence="1">Membrane</location>
        <topology evidence="1">Multi-pass membrane protein</topology>
    </subcellularLocation>
</comment>